<reference evidence="1" key="1">
    <citation type="submission" date="2014-09" db="EMBL/GenBank/DDBJ databases">
        <authorList>
            <person name="Magalhaes I.L.F."/>
            <person name="Oliveira U."/>
            <person name="Santos F.R."/>
            <person name="Vidigal T.H.D.A."/>
            <person name="Brescovit A.D."/>
            <person name="Santos A.J."/>
        </authorList>
    </citation>
    <scope>NUCLEOTIDE SEQUENCE</scope>
    <source>
        <tissue evidence="1">Shoot tissue taken approximately 20 cm above the soil surface</tissue>
    </source>
</reference>
<accession>A0A0A8YTS2</accession>
<evidence type="ECO:0000313" key="1">
    <source>
        <dbReference type="EMBL" id="JAD29971.1"/>
    </source>
</evidence>
<dbReference type="AlphaFoldDB" id="A0A0A8YTS2"/>
<proteinExistence type="predicted"/>
<protein>
    <submittedName>
        <fullName evidence="1">Uncharacterized protein</fullName>
    </submittedName>
</protein>
<dbReference type="EMBL" id="GBRH01267924">
    <property type="protein sequence ID" value="JAD29971.1"/>
    <property type="molecule type" value="Transcribed_RNA"/>
</dbReference>
<sequence>MIYLIWHSRLDARDGIQQDM</sequence>
<name>A0A0A8YTS2_ARUDO</name>
<reference evidence="1" key="2">
    <citation type="journal article" date="2015" name="Data Brief">
        <title>Shoot transcriptome of the giant reed, Arundo donax.</title>
        <authorList>
            <person name="Barrero R.A."/>
            <person name="Guerrero F.D."/>
            <person name="Moolhuijzen P."/>
            <person name="Goolsby J.A."/>
            <person name="Tidwell J."/>
            <person name="Bellgard S.E."/>
            <person name="Bellgard M.I."/>
        </authorList>
    </citation>
    <scope>NUCLEOTIDE SEQUENCE</scope>
    <source>
        <tissue evidence="1">Shoot tissue taken approximately 20 cm above the soil surface</tissue>
    </source>
</reference>
<organism evidence="1">
    <name type="scientific">Arundo donax</name>
    <name type="common">Giant reed</name>
    <name type="synonym">Donax arundinaceus</name>
    <dbReference type="NCBI Taxonomy" id="35708"/>
    <lineage>
        <taxon>Eukaryota</taxon>
        <taxon>Viridiplantae</taxon>
        <taxon>Streptophyta</taxon>
        <taxon>Embryophyta</taxon>
        <taxon>Tracheophyta</taxon>
        <taxon>Spermatophyta</taxon>
        <taxon>Magnoliopsida</taxon>
        <taxon>Liliopsida</taxon>
        <taxon>Poales</taxon>
        <taxon>Poaceae</taxon>
        <taxon>PACMAD clade</taxon>
        <taxon>Arundinoideae</taxon>
        <taxon>Arundineae</taxon>
        <taxon>Arundo</taxon>
    </lineage>
</organism>